<dbReference type="OrthoDB" id="9816539at2"/>
<dbReference type="InterPro" id="IPR012912">
    <property type="entry name" value="Plasmid_pRiA4b_Orf3-like"/>
</dbReference>
<organism evidence="2 3">
    <name type="scientific">Dethiosulfatarculus sandiegensis</name>
    <dbReference type="NCBI Taxonomy" id="1429043"/>
    <lineage>
        <taxon>Bacteria</taxon>
        <taxon>Pseudomonadati</taxon>
        <taxon>Thermodesulfobacteriota</taxon>
        <taxon>Desulfarculia</taxon>
        <taxon>Desulfarculales</taxon>
        <taxon>Desulfarculaceae</taxon>
        <taxon>Dethiosulfatarculus</taxon>
    </lineage>
</organism>
<dbReference type="STRING" id="1429043.X474_21765"/>
<dbReference type="RefSeq" id="WP_044351318.1">
    <property type="nucleotide sequence ID" value="NZ_AZAC01000037.1"/>
</dbReference>
<dbReference type="AlphaFoldDB" id="A0A0D2J8E2"/>
<dbReference type="PATRIC" id="fig|1429043.3.peg.4614"/>
<accession>A0A0D2J8E2</accession>
<dbReference type="Proteomes" id="UP000032233">
    <property type="component" value="Unassembled WGS sequence"/>
</dbReference>
<evidence type="ECO:0000313" key="3">
    <source>
        <dbReference type="Proteomes" id="UP000032233"/>
    </source>
</evidence>
<dbReference type="EMBL" id="AZAC01000037">
    <property type="protein sequence ID" value="KIX11961.1"/>
    <property type="molecule type" value="Genomic_DNA"/>
</dbReference>
<dbReference type="InterPro" id="IPR024047">
    <property type="entry name" value="MM3350-like_sf"/>
</dbReference>
<keyword evidence="3" id="KW-1185">Reference proteome</keyword>
<gene>
    <name evidence="2" type="ORF">X474_21765</name>
</gene>
<reference evidence="2 3" key="1">
    <citation type="submission" date="2013-11" db="EMBL/GenBank/DDBJ databases">
        <title>Metagenomic analysis of a methanogenic consortium involved in long chain n-alkane degradation.</title>
        <authorList>
            <person name="Davidova I.A."/>
            <person name="Callaghan A.V."/>
            <person name="Wawrik B."/>
            <person name="Pruitt S."/>
            <person name="Marks C."/>
            <person name="Duncan K.E."/>
            <person name="Suflita J.M."/>
        </authorList>
    </citation>
    <scope>NUCLEOTIDE SEQUENCE [LARGE SCALE GENOMIC DNA]</scope>
    <source>
        <strain evidence="2 3">SPR</strain>
    </source>
</reference>
<evidence type="ECO:0000259" key="1">
    <source>
        <dbReference type="Pfam" id="PF07929"/>
    </source>
</evidence>
<protein>
    <recommendedName>
        <fullName evidence="1">Plasmid pRiA4b Orf3-like domain-containing protein</fullName>
    </recommendedName>
</protein>
<evidence type="ECO:0000313" key="2">
    <source>
        <dbReference type="EMBL" id="KIX11961.1"/>
    </source>
</evidence>
<proteinExistence type="predicted"/>
<dbReference type="InParanoid" id="A0A0D2J8E2"/>
<name>A0A0D2J8E2_9BACT</name>
<dbReference type="Gene3D" id="3.10.290.30">
    <property type="entry name" value="MM3350-like"/>
    <property type="match status" value="1"/>
</dbReference>
<dbReference type="Pfam" id="PF07929">
    <property type="entry name" value="PRiA4_ORF3"/>
    <property type="match status" value="1"/>
</dbReference>
<feature type="domain" description="Plasmid pRiA4b Orf3-like" evidence="1">
    <location>
        <begin position="8"/>
        <end position="188"/>
    </location>
</feature>
<sequence length="204" mass="23891">MAQNNNLIHQFKISLIGTEPAIWRRIQVPIKFNFWDLHVAIQDSMGWLDCHLHEFRLRPKYKRKIIRIGIPDNEFGETSTIPGWDVPTAEFFIEPGVKLIYEYDFGDSWQHEIVLEGIILKEKGVKYPQCIGGEGACPPEDCGGLPGYYNLLEILANPNHPEYEDEMAWLQGHLKDYYPYDPNEFDPKDVRFCNSKKRWEKAFM</sequence>
<dbReference type="PANTHER" id="PTHR41878:SF1">
    <property type="entry name" value="TNPR PROTEIN"/>
    <property type="match status" value="1"/>
</dbReference>
<dbReference type="PANTHER" id="PTHR41878">
    <property type="entry name" value="LEXA REPRESSOR-RELATED"/>
    <property type="match status" value="1"/>
</dbReference>
<dbReference type="SUPFAM" id="SSF159941">
    <property type="entry name" value="MM3350-like"/>
    <property type="match status" value="1"/>
</dbReference>
<comment type="caution">
    <text evidence="2">The sequence shown here is derived from an EMBL/GenBank/DDBJ whole genome shotgun (WGS) entry which is preliminary data.</text>
</comment>